<evidence type="ECO:0000313" key="3">
    <source>
        <dbReference type="EMBL" id="KAK7470777.1"/>
    </source>
</evidence>
<evidence type="ECO:0008006" key="5">
    <source>
        <dbReference type="Google" id="ProtNLM"/>
    </source>
</evidence>
<dbReference type="EMBL" id="JBANRG010000002">
    <property type="protein sequence ID" value="KAK7470777.1"/>
    <property type="molecule type" value="Genomic_DNA"/>
</dbReference>
<dbReference type="InterPro" id="IPR007310">
    <property type="entry name" value="Aerobactin_biosyn_IucA/IucC_N"/>
</dbReference>
<dbReference type="Pfam" id="PF06276">
    <property type="entry name" value="FhuF"/>
    <property type="match status" value="1"/>
</dbReference>
<dbReference type="Gene3D" id="1.10.510.40">
    <property type="match status" value="1"/>
</dbReference>
<dbReference type="Pfam" id="PF04183">
    <property type="entry name" value="IucA_IucC"/>
    <property type="match status" value="1"/>
</dbReference>
<dbReference type="InterPro" id="IPR037455">
    <property type="entry name" value="LucA/IucC-like"/>
</dbReference>
<dbReference type="Proteomes" id="UP001498398">
    <property type="component" value="Unassembled WGS sequence"/>
</dbReference>
<sequence length="620" mass="69452">MSTKAQSLLPPTERAAFAVCSRLLSCLVTESLLRAFYIPLPQSTKANGLLVVLTTSLISEQPLISRALRSTDIFAIVPLHHAPVLKDQHLGDKHGSPVALLDPLDMLPEIYELSLPTSDEENLKDGCDLEEEFLSVLSPPPWEITKLAHLKKIQNPQHLWNKFVEDMFMQDSLHKAIESELMSSLHWQALSFENPPKCPSLTSLPIEWEQSLVAGHPTHPMHRARMMPGVPDSYDWYHPIIRFVRVPKSSLDILGPFSNIIEGLARSAAQSAGRTLSLDNESTIMPVHEIQLETILSKFKDVEAIDPAINVRANAQCSIRTVSIPELPNMALKLAVGVKISSSLRTISHYTANFGPRFSEEIVPKLSINPEILEVELEPASAVYHCENPEDAKHFTAVLRKSYIPKPNEGVITIAALLESGHANLPPGVSAIEYVFGLDTEEKRKSFLDRYIQIACRALVPPLMYNGVAFEAHAQNTLVRFDLRTREVLGFVIRDLGGLRIHPATLNGSLGTNFKFLEGHCVTTSSVEAAYPKFYHTFVHNHLQRLIRLLGMHYNSVGWDMTRRHLTDLIPSTHGLYKAWFSPEGAFVSGKCLMRMRMQGVYRDMVYSPFPNLIQYRGES</sequence>
<name>A0ABR1K5A7_9AGAR</name>
<feature type="domain" description="Aerobactin siderophore biosynthesis IucA/IucC-like C-terminal" evidence="2">
    <location>
        <begin position="447"/>
        <end position="598"/>
    </location>
</feature>
<keyword evidence="4" id="KW-1185">Reference proteome</keyword>
<gene>
    <name evidence="3" type="ORF">VKT23_002195</name>
</gene>
<reference evidence="3 4" key="1">
    <citation type="submission" date="2024-01" db="EMBL/GenBank/DDBJ databases">
        <title>A draft genome for the cacao thread blight pathogen Marasmiellus scandens.</title>
        <authorList>
            <person name="Baruah I.K."/>
            <person name="Leung J."/>
            <person name="Bukari Y."/>
            <person name="Amoako-Attah I."/>
            <person name="Meinhardt L.W."/>
            <person name="Bailey B.A."/>
            <person name="Cohen S.P."/>
        </authorList>
    </citation>
    <scope>NUCLEOTIDE SEQUENCE [LARGE SCALE GENOMIC DNA]</scope>
    <source>
        <strain evidence="3 4">GH-19</strain>
    </source>
</reference>
<accession>A0ABR1K5A7</accession>
<dbReference type="InterPro" id="IPR022770">
    <property type="entry name" value="IucA/IucC-like_C"/>
</dbReference>
<evidence type="ECO:0000313" key="4">
    <source>
        <dbReference type="Proteomes" id="UP001498398"/>
    </source>
</evidence>
<proteinExistence type="predicted"/>
<feature type="domain" description="Aerobactin siderophore biosynthesis IucA/IucC N-terminal" evidence="1">
    <location>
        <begin position="206"/>
        <end position="418"/>
    </location>
</feature>
<dbReference type="PANTHER" id="PTHR34384">
    <property type="entry name" value="L-2,3-DIAMINOPROPANOATE--CITRATE LIGASE"/>
    <property type="match status" value="1"/>
</dbReference>
<protein>
    <recommendedName>
        <fullName evidence="5">IucC family-domain-containing protein</fullName>
    </recommendedName>
</protein>
<evidence type="ECO:0000259" key="1">
    <source>
        <dbReference type="Pfam" id="PF04183"/>
    </source>
</evidence>
<organism evidence="3 4">
    <name type="scientific">Marasmiellus scandens</name>
    <dbReference type="NCBI Taxonomy" id="2682957"/>
    <lineage>
        <taxon>Eukaryota</taxon>
        <taxon>Fungi</taxon>
        <taxon>Dikarya</taxon>
        <taxon>Basidiomycota</taxon>
        <taxon>Agaricomycotina</taxon>
        <taxon>Agaricomycetes</taxon>
        <taxon>Agaricomycetidae</taxon>
        <taxon>Agaricales</taxon>
        <taxon>Marasmiineae</taxon>
        <taxon>Omphalotaceae</taxon>
        <taxon>Marasmiellus</taxon>
    </lineage>
</organism>
<comment type="caution">
    <text evidence="3">The sequence shown here is derived from an EMBL/GenBank/DDBJ whole genome shotgun (WGS) entry which is preliminary data.</text>
</comment>
<dbReference type="PANTHER" id="PTHR34384:SF5">
    <property type="entry name" value="L-2,3-DIAMINOPROPANOATE--CITRATE LIGASE"/>
    <property type="match status" value="1"/>
</dbReference>
<evidence type="ECO:0000259" key="2">
    <source>
        <dbReference type="Pfam" id="PF06276"/>
    </source>
</evidence>